<proteinExistence type="predicted"/>
<dbReference type="Proteomes" id="UP001331761">
    <property type="component" value="Unassembled WGS sequence"/>
</dbReference>
<comment type="caution">
    <text evidence="3">The sequence shown here is derived from an EMBL/GenBank/DDBJ whole genome shotgun (WGS) entry which is preliminary data.</text>
</comment>
<organism evidence="3 4">
    <name type="scientific">Trichostrongylus colubriformis</name>
    <name type="common">Black scour worm</name>
    <dbReference type="NCBI Taxonomy" id="6319"/>
    <lineage>
        <taxon>Eukaryota</taxon>
        <taxon>Metazoa</taxon>
        <taxon>Ecdysozoa</taxon>
        <taxon>Nematoda</taxon>
        <taxon>Chromadorea</taxon>
        <taxon>Rhabditida</taxon>
        <taxon>Rhabditina</taxon>
        <taxon>Rhabditomorpha</taxon>
        <taxon>Strongyloidea</taxon>
        <taxon>Trichostrongylidae</taxon>
        <taxon>Trichostrongylus</taxon>
    </lineage>
</organism>
<dbReference type="InterPro" id="IPR056680">
    <property type="entry name" value="DUF7778"/>
</dbReference>
<dbReference type="EMBL" id="WIXE01002166">
    <property type="protein sequence ID" value="KAK5985056.1"/>
    <property type="molecule type" value="Genomic_DNA"/>
</dbReference>
<dbReference type="PANTHER" id="PTHR36947">
    <property type="entry name" value="PROTEIN CBG04364"/>
    <property type="match status" value="1"/>
</dbReference>
<evidence type="ECO:0000313" key="3">
    <source>
        <dbReference type="EMBL" id="KAK5985056.1"/>
    </source>
</evidence>
<gene>
    <name evidence="3" type="ORF">GCK32_016420</name>
</gene>
<feature type="compositionally biased region" description="Polar residues" evidence="1">
    <location>
        <begin position="133"/>
        <end position="161"/>
    </location>
</feature>
<accession>A0AAN8FRA8</accession>
<protein>
    <recommendedName>
        <fullName evidence="2">DUF7778 domain-containing protein</fullName>
    </recommendedName>
</protein>
<reference evidence="3 4" key="1">
    <citation type="submission" date="2019-10" db="EMBL/GenBank/DDBJ databases">
        <title>Assembly and Annotation for the nematode Trichostrongylus colubriformis.</title>
        <authorList>
            <person name="Martin J."/>
        </authorList>
    </citation>
    <scope>NUCLEOTIDE SEQUENCE [LARGE SCALE GENOMIC DNA]</scope>
    <source>
        <strain evidence="3">G859</strain>
        <tissue evidence="3">Whole worm</tissue>
    </source>
</reference>
<evidence type="ECO:0000259" key="2">
    <source>
        <dbReference type="Pfam" id="PF24998"/>
    </source>
</evidence>
<dbReference type="AlphaFoldDB" id="A0AAN8FRA8"/>
<feature type="domain" description="DUF7778" evidence="2">
    <location>
        <begin position="2"/>
        <end position="98"/>
    </location>
</feature>
<evidence type="ECO:0000313" key="4">
    <source>
        <dbReference type="Proteomes" id="UP001331761"/>
    </source>
</evidence>
<evidence type="ECO:0000256" key="1">
    <source>
        <dbReference type="SAM" id="MobiDB-lite"/>
    </source>
</evidence>
<sequence>MLQCCFKKKRRFFRRTGKIRLLKVCLTKRDNLIIYRKKDKGLILPLSAVKKTSVSTQAFVVSKDRRFMVCRYRLVFDIGTVNLFLANGYIPVWRDALDEIIDKYSRSQYTLPFEQSQGVVPSCTPKNDDAEQNSDSPKSLDTISCENRSDRQQAASSTSYRSLKISPALQSTTSQYTEDSAKEPA</sequence>
<feature type="region of interest" description="Disordered" evidence="1">
    <location>
        <begin position="117"/>
        <end position="185"/>
    </location>
</feature>
<feature type="compositionally biased region" description="Polar residues" evidence="1">
    <location>
        <begin position="168"/>
        <end position="178"/>
    </location>
</feature>
<keyword evidence="4" id="KW-1185">Reference proteome</keyword>
<dbReference type="Pfam" id="PF24998">
    <property type="entry name" value="DUF7778"/>
    <property type="match status" value="1"/>
</dbReference>
<dbReference type="PANTHER" id="PTHR36947:SF6">
    <property type="entry name" value="TLDC DOMAIN-CONTAINING PROTEIN"/>
    <property type="match status" value="1"/>
</dbReference>
<name>A0AAN8FRA8_TRICO</name>